<gene>
    <name evidence="5" type="ORF">GWR21_10350</name>
</gene>
<dbReference type="AlphaFoldDB" id="A0A6B9ZE17"/>
<dbReference type="SUPFAM" id="SSF51215">
    <property type="entry name" value="Regulatory protein AraC"/>
    <property type="match status" value="1"/>
</dbReference>
<dbReference type="RefSeq" id="WP_162331673.1">
    <property type="nucleotide sequence ID" value="NZ_CP048113.1"/>
</dbReference>
<dbReference type="GO" id="GO:0003700">
    <property type="term" value="F:DNA-binding transcription factor activity"/>
    <property type="evidence" value="ECO:0007669"/>
    <property type="project" value="InterPro"/>
</dbReference>
<keyword evidence="6" id="KW-1185">Reference proteome</keyword>
<dbReference type="EMBL" id="CP048113">
    <property type="protein sequence ID" value="QHS59979.1"/>
    <property type="molecule type" value="Genomic_DNA"/>
</dbReference>
<reference evidence="5 6" key="1">
    <citation type="submission" date="2020-01" db="EMBL/GenBank/DDBJ databases">
        <title>Complete genome sequence of Chitinophaga sp. H33E-04 isolated from quinoa roots.</title>
        <authorList>
            <person name="Weon H.-Y."/>
            <person name="Lee S.A."/>
        </authorList>
    </citation>
    <scope>NUCLEOTIDE SEQUENCE [LARGE SCALE GENOMIC DNA]</scope>
    <source>
        <strain evidence="5 6">H33E-04</strain>
    </source>
</reference>
<organism evidence="5 6">
    <name type="scientific">Chitinophaga agri</name>
    <dbReference type="NCBI Taxonomy" id="2703787"/>
    <lineage>
        <taxon>Bacteria</taxon>
        <taxon>Pseudomonadati</taxon>
        <taxon>Bacteroidota</taxon>
        <taxon>Chitinophagia</taxon>
        <taxon>Chitinophagales</taxon>
        <taxon>Chitinophagaceae</taxon>
        <taxon>Chitinophaga</taxon>
    </lineage>
</organism>
<proteinExistence type="predicted"/>
<evidence type="ECO:0000313" key="6">
    <source>
        <dbReference type="Proteomes" id="UP000476411"/>
    </source>
</evidence>
<dbReference type="InterPro" id="IPR018060">
    <property type="entry name" value="HTH_AraC"/>
</dbReference>
<keyword evidence="3" id="KW-0804">Transcription</keyword>
<dbReference type="SUPFAM" id="SSF46689">
    <property type="entry name" value="Homeodomain-like"/>
    <property type="match status" value="1"/>
</dbReference>
<dbReference type="PANTHER" id="PTHR43280:SF32">
    <property type="entry name" value="TRANSCRIPTIONAL REGULATORY PROTEIN"/>
    <property type="match status" value="1"/>
</dbReference>
<dbReference type="InterPro" id="IPR009057">
    <property type="entry name" value="Homeodomain-like_sf"/>
</dbReference>
<evidence type="ECO:0000313" key="5">
    <source>
        <dbReference type="EMBL" id="QHS59979.1"/>
    </source>
</evidence>
<evidence type="ECO:0000256" key="3">
    <source>
        <dbReference type="ARBA" id="ARBA00023163"/>
    </source>
</evidence>
<dbReference type="SMART" id="SM00342">
    <property type="entry name" value="HTH_ARAC"/>
    <property type="match status" value="1"/>
</dbReference>
<feature type="domain" description="HTH araC/xylS-type" evidence="4">
    <location>
        <begin position="186"/>
        <end position="284"/>
    </location>
</feature>
<name>A0A6B9ZE17_9BACT</name>
<dbReference type="PANTHER" id="PTHR43280">
    <property type="entry name" value="ARAC-FAMILY TRANSCRIPTIONAL REGULATOR"/>
    <property type="match status" value="1"/>
</dbReference>
<accession>A0A6B9ZE17</accession>
<dbReference type="KEGG" id="chih:GWR21_10350"/>
<protein>
    <submittedName>
        <fullName evidence="5">Helix-turn-helix domain-containing protein</fullName>
    </submittedName>
</protein>
<dbReference type="Pfam" id="PF12833">
    <property type="entry name" value="HTH_18"/>
    <property type="match status" value="1"/>
</dbReference>
<evidence type="ECO:0000259" key="4">
    <source>
        <dbReference type="PROSITE" id="PS01124"/>
    </source>
</evidence>
<evidence type="ECO:0000256" key="2">
    <source>
        <dbReference type="ARBA" id="ARBA00023125"/>
    </source>
</evidence>
<dbReference type="PROSITE" id="PS01124">
    <property type="entry name" value="HTH_ARAC_FAMILY_2"/>
    <property type="match status" value="1"/>
</dbReference>
<keyword evidence="1" id="KW-0805">Transcription regulation</keyword>
<sequence>MTTTISADITNPVDGSLGFTMKDFNMDAGFSEVQKIGLFSIIWILEGNGTLKADFTAYDLAAGSMMFFAPFQPFQIRGDDLKGIVMHFHHDFFCIIKHHREVACDGILFNNIHQSPLVNIPEHERPMFLQIMDQIKQEVQVPGLAQHDLIISYLKILLINVTRIKKSQTDVQQPFSEKSTESVLVHSFKTYIDQYYREKHSAGDYAALLNTSVKNLGRVVKEFYQKTPTDMIAERIIVEAKRELYLTDKPVKEIAYDLGFKDEYHFSRYFKNIIQTSPQTYRNSLKKAWG</sequence>
<dbReference type="Gene3D" id="1.10.10.60">
    <property type="entry name" value="Homeodomain-like"/>
    <property type="match status" value="1"/>
</dbReference>
<dbReference type="GO" id="GO:0043565">
    <property type="term" value="F:sequence-specific DNA binding"/>
    <property type="evidence" value="ECO:0007669"/>
    <property type="project" value="InterPro"/>
</dbReference>
<dbReference type="InterPro" id="IPR037923">
    <property type="entry name" value="HTH-like"/>
</dbReference>
<dbReference type="Proteomes" id="UP000476411">
    <property type="component" value="Chromosome"/>
</dbReference>
<evidence type="ECO:0000256" key="1">
    <source>
        <dbReference type="ARBA" id="ARBA00023015"/>
    </source>
</evidence>
<keyword evidence="2" id="KW-0238">DNA-binding</keyword>